<dbReference type="Proteomes" id="UP000813018">
    <property type="component" value="Unassembled WGS sequence"/>
</dbReference>
<sequence>MRKSTFNLCLLFSSALLLWNCTNVIELELPEHKQRLVINGIFNPDSTWSIDISGSQNALSSEPYEQVQHATVGVYQGDRLLYNLTHTGNGKYNAEESTPKELEHYTLKASAPGYPEVQATGFAPGKPAVSNLRGKIINTSDGSREVELTFVLNDVPDLQNYYFISAFHNDTSYYNNQAFKHYTSINFEAPIEHEFSLGWLYFFSDKLIDGKSVTLKVRYGYPGKGKLLYFNIAQASPDYYHYVRTLTKQATVDSFSHSPTTVHNHIQNGYGIFAGHHIRTYRIQH</sequence>
<dbReference type="InterPro" id="IPR025345">
    <property type="entry name" value="DUF4249"/>
</dbReference>
<accession>A0ABS7CRA5</accession>
<dbReference type="RefSeq" id="WP_219876224.1">
    <property type="nucleotide sequence ID" value="NZ_JAHYXK010000003.1"/>
</dbReference>
<organism evidence="2 3">
    <name type="scientific">Pontibacter aydingkolensis</name>
    <dbReference type="NCBI Taxonomy" id="1911536"/>
    <lineage>
        <taxon>Bacteria</taxon>
        <taxon>Pseudomonadati</taxon>
        <taxon>Bacteroidota</taxon>
        <taxon>Cytophagia</taxon>
        <taxon>Cytophagales</taxon>
        <taxon>Hymenobacteraceae</taxon>
        <taxon>Pontibacter</taxon>
    </lineage>
</organism>
<reference evidence="2 3" key="1">
    <citation type="journal article" date="2016" name="Int. J. Syst. Evol. Microbiol.">
        <title>Pontibacter aydingkolensis sp. nov., isolated from soil of a salt lake.</title>
        <authorList>
            <person name="Osman G."/>
            <person name="Zhang T."/>
            <person name="Lou K."/>
            <person name="Gao Y."/>
            <person name="Chang W."/>
            <person name="Lin Q."/>
            <person name="Yang H.M."/>
            <person name="Huo X.D."/>
            <person name="Wang N."/>
        </authorList>
    </citation>
    <scope>NUCLEOTIDE SEQUENCE [LARGE SCALE GENOMIC DNA]</scope>
    <source>
        <strain evidence="2 3">KACC 19255</strain>
    </source>
</reference>
<protein>
    <submittedName>
        <fullName evidence="2">DUF4249 domain-containing protein</fullName>
    </submittedName>
</protein>
<keyword evidence="3" id="KW-1185">Reference proteome</keyword>
<dbReference type="Pfam" id="PF14054">
    <property type="entry name" value="DUF4249"/>
    <property type="match status" value="1"/>
</dbReference>
<gene>
    <name evidence="2" type="ORF">K0O23_04585</name>
</gene>
<keyword evidence="1" id="KW-0732">Signal</keyword>
<feature type="chain" id="PRO_5047291598" evidence="1">
    <location>
        <begin position="20"/>
        <end position="285"/>
    </location>
</feature>
<proteinExistence type="predicted"/>
<evidence type="ECO:0000256" key="1">
    <source>
        <dbReference type="SAM" id="SignalP"/>
    </source>
</evidence>
<dbReference type="EMBL" id="JAHYXK010000003">
    <property type="protein sequence ID" value="MBW7466335.1"/>
    <property type="molecule type" value="Genomic_DNA"/>
</dbReference>
<feature type="signal peptide" evidence="1">
    <location>
        <begin position="1"/>
        <end position="19"/>
    </location>
</feature>
<name>A0ABS7CRA5_9BACT</name>
<evidence type="ECO:0000313" key="2">
    <source>
        <dbReference type="EMBL" id="MBW7466335.1"/>
    </source>
</evidence>
<evidence type="ECO:0000313" key="3">
    <source>
        <dbReference type="Proteomes" id="UP000813018"/>
    </source>
</evidence>
<comment type="caution">
    <text evidence="2">The sequence shown here is derived from an EMBL/GenBank/DDBJ whole genome shotgun (WGS) entry which is preliminary data.</text>
</comment>